<protein>
    <submittedName>
        <fullName evidence="7">Uncharacterized protein</fullName>
    </submittedName>
</protein>
<dbReference type="EMBL" id="JANIEX010001683">
    <property type="protein sequence ID" value="KAJ3555433.1"/>
    <property type="molecule type" value="Genomic_DNA"/>
</dbReference>
<sequence length="366" mass="40461">MPAERPPVLTASVHDLRYIAALLRGVNFHKRATVTVAKQGMTVKVEEARTITATAWVFADIFDEYVYNPENTLDGDVMQTSQEEEIESSSFEMPLNTVLDCLNIFGTAASSTGSGSGGGGKKGWKRQAQDSDRDSGDENEGNRIEPLNPNASEKHTGMRLTYMGPGAEDATGPTTTCEIATYEPEPYLDFGFDPDNQVLKIILKSSWFRDALSELDPSYDKLTFISNPPETSENPTTGRNRNQTQTKPILRIKAGGNFGSTEMDYPNDRDVLESFECTQSVSFSYRFSHIAKSLRAVQSSTKTSLRIDNDGLLSLQFMMPPPKGKEDDGESSAAYIDFQVSPNFPPWIERLFLSLGECLALDDEII</sequence>
<organism evidence="7 8">
    <name type="scientific">Leucocoprinus birnbaumii</name>
    <dbReference type="NCBI Taxonomy" id="56174"/>
    <lineage>
        <taxon>Eukaryota</taxon>
        <taxon>Fungi</taxon>
        <taxon>Dikarya</taxon>
        <taxon>Basidiomycota</taxon>
        <taxon>Agaricomycotina</taxon>
        <taxon>Agaricomycetes</taxon>
        <taxon>Agaricomycetidae</taxon>
        <taxon>Agaricales</taxon>
        <taxon>Agaricineae</taxon>
        <taxon>Agaricaceae</taxon>
        <taxon>Leucocoprinus</taxon>
    </lineage>
</organism>
<comment type="similarity">
    <text evidence="2">Belongs to the rad1 family.</text>
</comment>
<evidence type="ECO:0000256" key="6">
    <source>
        <dbReference type="SAM" id="MobiDB-lite"/>
    </source>
</evidence>
<evidence type="ECO:0000313" key="8">
    <source>
        <dbReference type="Proteomes" id="UP001213000"/>
    </source>
</evidence>
<comment type="subcellular location">
    <subcellularLocation>
        <location evidence="1">Nucleus</location>
    </subcellularLocation>
</comment>
<dbReference type="Proteomes" id="UP001213000">
    <property type="component" value="Unassembled WGS sequence"/>
</dbReference>
<feature type="region of interest" description="Disordered" evidence="6">
    <location>
        <begin position="111"/>
        <end position="157"/>
    </location>
</feature>
<reference evidence="7" key="1">
    <citation type="submission" date="2022-07" db="EMBL/GenBank/DDBJ databases">
        <title>Genome Sequence of Leucocoprinus birnbaumii.</title>
        <authorList>
            <person name="Buettner E."/>
        </authorList>
    </citation>
    <scope>NUCLEOTIDE SEQUENCE</scope>
    <source>
        <strain evidence="7">VT141</strain>
    </source>
</reference>
<dbReference type="InterPro" id="IPR003021">
    <property type="entry name" value="Rad1_Rec1_Rad17"/>
</dbReference>
<keyword evidence="8" id="KW-1185">Reference proteome</keyword>
<dbReference type="PANTHER" id="PTHR10870:SF0">
    <property type="entry name" value="CELL CYCLE CHECKPOINT PROTEIN RAD1"/>
    <property type="match status" value="1"/>
</dbReference>
<evidence type="ECO:0000256" key="1">
    <source>
        <dbReference type="ARBA" id="ARBA00004123"/>
    </source>
</evidence>
<gene>
    <name evidence="7" type="ORF">NP233_g12208</name>
</gene>
<dbReference type="GO" id="GO:0000077">
    <property type="term" value="P:DNA damage checkpoint signaling"/>
    <property type="evidence" value="ECO:0007669"/>
    <property type="project" value="InterPro"/>
</dbReference>
<keyword evidence="3" id="KW-0227">DNA damage</keyword>
<dbReference type="SUPFAM" id="SSF55979">
    <property type="entry name" value="DNA clamp"/>
    <property type="match status" value="1"/>
</dbReference>
<comment type="caution">
    <text evidence="7">The sequence shown here is derived from an EMBL/GenBank/DDBJ whole genome shotgun (WGS) entry which is preliminary data.</text>
</comment>
<evidence type="ECO:0000256" key="2">
    <source>
        <dbReference type="ARBA" id="ARBA00010991"/>
    </source>
</evidence>
<dbReference type="AlphaFoldDB" id="A0AAD5VG46"/>
<evidence type="ECO:0000256" key="4">
    <source>
        <dbReference type="ARBA" id="ARBA00023204"/>
    </source>
</evidence>
<proteinExistence type="inferred from homology"/>
<feature type="compositionally biased region" description="Polar residues" evidence="6">
    <location>
        <begin position="224"/>
        <end position="244"/>
    </location>
</feature>
<evidence type="ECO:0000313" key="7">
    <source>
        <dbReference type="EMBL" id="KAJ3555433.1"/>
    </source>
</evidence>
<dbReference type="InterPro" id="IPR046938">
    <property type="entry name" value="DNA_clamp_sf"/>
</dbReference>
<dbReference type="PANTHER" id="PTHR10870">
    <property type="entry name" value="CELL CYCLE CHECKPOINT PROTEIN RAD1"/>
    <property type="match status" value="1"/>
</dbReference>
<dbReference type="GO" id="GO:0030896">
    <property type="term" value="C:checkpoint clamp complex"/>
    <property type="evidence" value="ECO:0007669"/>
    <property type="project" value="TreeGrafter"/>
</dbReference>
<dbReference type="GO" id="GO:0006281">
    <property type="term" value="P:DNA repair"/>
    <property type="evidence" value="ECO:0007669"/>
    <property type="project" value="UniProtKB-KW"/>
</dbReference>
<keyword evidence="4" id="KW-0234">DNA repair</keyword>
<dbReference type="Pfam" id="PF02144">
    <property type="entry name" value="Rad1"/>
    <property type="match status" value="1"/>
</dbReference>
<feature type="region of interest" description="Disordered" evidence="6">
    <location>
        <begin position="223"/>
        <end position="244"/>
    </location>
</feature>
<feature type="compositionally biased region" description="Basic and acidic residues" evidence="6">
    <location>
        <begin position="127"/>
        <end position="143"/>
    </location>
</feature>
<accession>A0AAD5VG46</accession>
<evidence type="ECO:0000256" key="5">
    <source>
        <dbReference type="ARBA" id="ARBA00023242"/>
    </source>
</evidence>
<name>A0AAD5VG46_9AGAR</name>
<dbReference type="PRINTS" id="PR01245">
    <property type="entry name" value="RAD1REC1"/>
</dbReference>
<keyword evidence="5" id="KW-0539">Nucleus</keyword>
<dbReference type="Gene3D" id="3.70.10.10">
    <property type="match status" value="1"/>
</dbReference>
<evidence type="ECO:0000256" key="3">
    <source>
        <dbReference type="ARBA" id="ARBA00022763"/>
    </source>
</evidence>